<dbReference type="Pfam" id="PF00187">
    <property type="entry name" value="Chitin_bind_1"/>
    <property type="match status" value="1"/>
</dbReference>
<evidence type="ECO:0000256" key="10">
    <source>
        <dbReference type="ARBA" id="ARBA00023295"/>
    </source>
</evidence>
<dbReference type="InterPro" id="IPR011583">
    <property type="entry name" value="Chitinase_II/V-like_cat"/>
</dbReference>
<dbReference type="Gene3D" id="3.10.50.10">
    <property type="match status" value="1"/>
</dbReference>
<dbReference type="EC" id="3.2.1.14" evidence="4"/>
<evidence type="ECO:0000256" key="1">
    <source>
        <dbReference type="ARBA" id="ARBA00000822"/>
    </source>
</evidence>
<dbReference type="GO" id="GO:0005576">
    <property type="term" value="C:extracellular region"/>
    <property type="evidence" value="ECO:0007669"/>
    <property type="project" value="UniProtKB-SubCell"/>
</dbReference>
<dbReference type="PROSITE" id="PS01095">
    <property type="entry name" value="GH18_1"/>
    <property type="match status" value="1"/>
</dbReference>
<dbReference type="PANTHER" id="PTHR11177">
    <property type="entry name" value="CHITINASE"/>
    <property type="match status" value="1"/>
</dbReference>
<organism evidence="17 18">
    <name type="scientific">Podospora didyma</name>
    <dbReference type="NCBI Taxonomy" id="330526"/>
    <lineage>
        <taxon>Eukaryota</taxon>
        <taxon>Fungi</taxon>
        <taxon>Dikarya</taxon>
        <taxon>Ascomycota</taxon>
        <taxon>Pezizomycotina</taxon>
        <taxon>Sordariomycetes</taxon>
        <taxon>Sordariomycetidae</taxon>
        <taxon>Sordariales</taxon>
        <taxon>Podosporaceae</taxon>
        <taxon>Podospora</taxon>
    </lineage>
</organism>
<dbReference type="AlphaFoldDB" id="A0AAE0NS44"/>
<feature type="domain" description="GH18" evidence="16">
    <location>
        <begin position="120"/>
        <end position="479"/>
    </location>
</feature>
<evidence type="ECO:0000259" key="16">
    <source>
        <dbReference type="PROSITE" id="PS51910"/>
    </source>
</evidence>
<dbReference type="InterPro" id="IPR001579">
    <property type="entry name" value="Glyco_hydro_18_chit_AS"/>
</dbReference>
<reference evidence="17" key="2">
    <citation type="submission" date="2023-06" db="EMBL/GenBank/DDBJ databases">
        <authorList>
            <consortium name="Lawrence Berkeley National Laboratory"/>
            <person name="Haridas S."/>
            <person name="Hensen N."/>
            <person name="Bonometti L."/>
            <person name="Westerberg I."/>
            <person name="Brannstrom I.O."/>
            <person name="Guillou S."/>
            <person name="Cros-Aarteil S."/>
            <person name="Calhoun S."/>
            <person name="Kuo A."/>
            <person name="Mondo S."/>
            <person name="Pangilinan J."/>
            <person name="Riley R."/>
            <person name="LaButti K."/>
            <person name="Andreopoulos B."/>
            <person name="Lipzen A."/>
            <person name="Chen C."/>
            <person name="Yanf M."/>
            <person name="Daum C."/>
            <person name="Ng V."/>
            <person name="Clum A."/>
            <person name="Steindorff A."/>
            <person name="Ohm R."/>
            <person name="Martin F."/>
            <person name="Silar P."/>
            <person name="Natvig D."/>
            <person name="Lalanne C."/>
            <person name="Gautier V."/>
            <person name="Ament-velasquez S.L."/>
            <person name="Kruys A."/>
            <person name="Hutchinson M.I."/>
            <person name="Powell A.J."/>
            <person name="Barry K."/>
            <person name="Miller A.N."/>
            <person name="Grigoriev I.V."/>
            <person name="Debuchy R."/>
            <person name="Gladieux P."/>
            <person name="Thoren M.H."/>
            <person name="Johannesson H."/>
        </authorList>
    </citation>
    <scope>NUCLEOTIDE SEQUENCE</scope>
    <source>
        <strain evidence="17">CBS 232.78</strain>
    </source>
</reference>
<evidence type="ECO:0000313" key="18">
    <source>
        <dbReference type="Proteomes" id="UP001285441"/>
    </source>
</evidence>
<dbReference type="GO" id="GO:0000272">
    <property type="term" value="P:polysaccharide catabolic process"/>
    <property type="evidence" value="ECO:0007669"/>
    <property type="project" value="UniProtKB-KW"/>
</dbReference>
<dbReference type="PROSITE" id="PS51910">
    <property type="entry name" value="GH18_2"/>
    <property type="match status" value="1"/>
</dbReference>
<reference evidence="17" key="1">
    <citation type="journal article" date="2023" name="Mol. Phylogenet. Evol.">
        <title>Genome-scale phylogeny and comparative genomics of the fungal order Sordariales.</title>
        <authorList>
            <person name="Hensen N."/>
            <person name="Bonometti L."/>
            <person name="Westerberg I."/>
            <person name="Brannstrom I.O."/>
            <person name="Guillou S."/>
            <person name="Cros-Aarteil S."/>
            <person name="Calhoun S."/>
            <person name="Haridas S."/>
            <person name="Kuo A."/>
            <person name="Mondo S."/>
            <person name="Pangilinan J."/>
            <person name="Riley R."/>
            <person name="LaButti K."/>
            <person name="Andreopoulos B."/>
            <person name="Lipzen A."/>
            <person name="Chen C."/>
            <person name="Yan M."/>
            <person name="Daum C."/>
            <person name="Ng V."/>
            <person name="Clum A."/>
            <person name="Steindorff A."/>
            <person name="Ohm R.A."/>
            <person name="Martin F."/>
            <person name="Silar P."/>
            <person name="Natvig D.O."/>
            <person name="Lalanne C."/>
            <person name="Gautier V."/>
            <person name="Ament-Velasquez S.L."/>
            <person name="Kruys A."/>
            <person name="Hutchinson M.I."/>
            <person name="Powell A.J."/>
            <person name="Barry K."/>
            <person name="Miller A.N."/>
            <person name="Grigoriev I.V."/>
            <person name="Debuchy R."/>
            <person name="Gladieux P."/>
            <person name="Hiltunen Thoren M."/>
            <person name="Johannesson H."/>
        </authorList>
    </citation>
    <scope>NUCLEOTIDE SEQUENCE</scope>
    <source>
        <strain evidence="17">CBS 232.78</strain>
    </source>
</reference>
<protein>
    <recommendedName>
        <fullName evidence="4">chitinase</fullName>
        <ecNumber evidence="4">3.2.1.14</ecNumber>
    </recommendedName>
</protein>
<evidence type="ECO:0000256" key="6">
    <source>
        <dbReference type="ARBA" id="ARBA00022669"/>
    </source>
</evidence>
<keyword evidence="9" id="KW-0119">Carbohydrate metabolism</keyword>
<accession>A0AAE0NS44</accession>
<keyword evidence="5" id="KW-0964">Secreted</keyword>
<dbReference type="SMART" id="SM00636">
    <property type="entry name" value="Glyco_18"/>
    <property type="match status" value="1"/>
</dbReference>
<feature type="chain" id="PRO_5042211293" description="chitinase" evidence="14">
    <location>
        <begin position="20"/>
        <end position="519"/>
    </location>
</feature>
<dbReference type="GO" id="GO:0006032">
    <property type="term" value="P:chitin catabolic process"/>
    <property type="evidence" value="ECO:0007669"/>
    <property type="project" value="UniProtKB-KW"/>
</dbReference>
<feature type="disulfide bond" evidence="12">
    <location>
        <begin position="89"/>
        <end position="103"/>
    </location>
</feature>
<dbReference type="EMBL" id="JAULSW010000003">
    <property type="protein sequence ID" value="KAK3386681.1"/>
    <property type="molecule type" value="Genomic_DNA"/>
</dbReference>
<dbReference type="InterPro" id="IPR050314">
    <property type="entry name" value="Glycosyl_Hydrlase_18"/>
</dbReference>
<dbReference type="SMART" id="SM00270">
    <property type="entry name" value="ChtBD1"/>
    <property type="match status" value="1"/>
</dbReference>
<sequence>MKVWFSIVVGAILASTALAQTTTCSQTNPCKVGCCGNGGISTNAFICGTGPTFCGPGNCTTNCDYKAECDPGGWGSTYAEATTCPLNVCCSPFGFCGTTAEFCGGHTVPEPHCTGNSIAGRIVGYYEGWSTTKSCQTMTPDQIPLGVYTHLNFAFASIDPNTFRIVDEDATSGKFYTQLTALKVKSPGLQVWISVGGWSFNDPGPTFNTFSTLAGNVFAQAEFFASLISFMATNGFDGVDLDWEYPVAPERGGSPADLANYPSFLRNLRNAMNQSGYKFGLSITLPSSYWYMRNFDIVAIDPIVDFLNIMTYDLHGTWDGTDPFIGAVALAHTNLTEIQESLDLLWRNNINPSKVNLGIGFYGRSFTMSNPNCLSAGCPFSGGANPGPCTQSSGILSAEEIRDIVAAGGATQTLDPVAGVEIITWDSNQWVSYDDETTLGLKVDFGNKFCLGGMLIWAVDLDDLNGTSINALASAMGKPPSTVYDFKNFKFHYGAERILPPSSKKRSVIPGRFAGRIGA</sequence>
<keyword evidence="18" id="KW-1185">Reference proteome</keyword>
<evidence type="ECO:0000256" key="3">
    <source>
        <dbReference type="ARBA" id="ARBA00008682"/>
    </source>
</evidence>
<feature type="domain" description="Chitin-binding type-1" evidence="15">
    <location>
        <begin position="66"/>
        <end position="115"/>
    </location>
</feature>
<dbReference type="Gene3D" id="3.30.60.10">
    <property type="entry name" value="Endochitinase-like"/>
    <property type="match status" value="1"/>
</dbReference>
<keyword evidence="8" id="KW-0146">Chitin degradation</keyword>
<comment type="similarity">
    <text evidence="3">Belongs to the glycosyl hydrolase 18 family. Chitinase class V subfamily.</text>
</comment>
<comment type="subcellular location">
    <subcellularLocation>
        <location evidence="2">Secreted</location>
    </subcellularLocation>
</comment>
<name>A0AAE0NS44_9PEZI</name>
<evidence type="ECO:0000256" key="12">
    <source>
        <dbReference type="PROSITE-ProRule" id="PRU00261"/>
    </source>
</evidence>
<evidence type="ECO:0000256" key="9">
    <source>
        <dbReference type="ARBA" id="ARBA00023277"/>
    </source>
</evidence>
<dbReference type="InterPro" id="IPR001223">
    <property type="entry name" value="Glyco_hydro18_cat"/>
</dbReference>
<evidence type="ECO:0000256" key="4">
    <source>
        <dbReference type="ARBA" id="ARBA00012729"/>
    </source>
</evidence>
<keyword evidence="6 12" id="KW-0147">Chitin-binding</keyword>
<keyword evidence="7 13" id="KW-0378">Hydrolase</keyword>
<dbReference type="Gene3D" id="3.20.20.80">
    <property type="entry name" value="Glycosidases"/>
    <property type="match status" value="1"/>
</dbReference>
<gene>
    <name evidence="17" type="ORF">B0H63DRAFT_447600</name>
</gene>
<dbReference type="GO" id="GO:0008843">
    <property type="term" value="F:endochitinase activity"/>
    <property type="evidence" value="ECO:0007669"/>
    <property type="project" value="UniProtKB-EC"/>
</dbReference>
<keyword evidence="12" id="KW-1015">Disulfide bond</keyword>
<dbReference type="PROSITE" id="PS00026">
    <property type="entry name" value="CHIT_BIND_I_1"/>
    <property type="match status" value="1"/>
</dbReference>
<dbReference type="Pfam" id="PF00704">
    <property type="entry name" value="Glyco_hydro_18"/>
    <property type="match status" value="1"/>
</dbReference>
<evidence type="ECO:0000256" key="7">
    <source>
        <dbReference type="ARBA" id="ARBA00022801"/>
    </source>
</evidence>
<dbReference type="CDD" id="cd00035">
    <property type="entry name" value="ChtBD1"/>
    <property type="match status" value="1"/>
</dbReference>
<dbReference type="InterPro" id="IPR017853">
    <property type="entry name" value="GH"/>
</dbReference>
<dbReference type="GO" id="GO:0008061">
    <property type="term" value="F:chitin binding"/>
    <property type="evidence" value="ECO:0007669"/>
    <property type="project" value="UniProtKB-UniRule"/>
</dbReference>
<comment type="caution">
    <text evidence="17">The sequence shown here is derived from an EMBL/GenBank/DDBJ whole genome shotgun (WGS) entry which is preliminary data.</text>
</comment>
<evidence type="ECO:0000256" key="14">
    <source>
        <dbReference type="SAM" id="SignalP"/>
    </source>
</evidence>
<dbReference type="InterPro" id="IPR029070">
    <property type="entry name" value="Chitinase_insertion_sf"/>
</dbReference>
<comment type="catalytic activity">
    <reaction evidence="1">
        <text>Random endo-hydrolysis of N-acetyl-beta-D-glucosaminide (1-&gt;4)-beta-linkages in chitin and chitodextrins.</text>
        <dbReference type="EC" id="3.2.1.14"/>
    </reaction>
</comment>
<dbReference type="InterPro" id="IPR036861">
    <property type="entry name" value="Endochitinase-like_sf"/>
</dbReference>
<dbReference type="Proteomes" id="UP001285441">
    <property type="component" value="Unassembled WGS sequence"/>
</dbReference>
<keyword evidence="11" id="KW-0624">Polysaccharide degradation</keyword>
<dbReference type="SUPFAM" id="SSF54556">
    <property type="entry name" value="Chitinase insertion domain"/>
    <property type="match status" value="1"/>
</dbReference>
<dbReference type="PANTHER" id="PTHR11177:SF333">
    <property type="entry name" value="CHITINASE"/>
    <property type="match status" value="1"/>
</dbReference>
<evidence type="ECO:0000256" key="8">
    <source>
        <dbReference type="ARBA" id="ARBA00023024"/>
    </source>
</evidence>
<evidence type="ECO:0000256" key="11">
    <source>
        <dbReference type="ARBA" id="ARBA00023326"/>
    </source>
</evidence>
<evidence type="ECO:0000256" key="13">
    <source>
        <dbReference type="RuleBase" id="RU000489"/>
    </source>
</evidence>
<feature type="disulfide bond" evidence="12">
    <location>
        <begin position="84"/>
        <end position="96"/>
    </location>
</feature>
<evidence type="ECO:0000259" key="15">
    <source>
        <dbReference type="PROSITE" id="PS50941"/>
    </source>
</evidence>
<keyword evidence="14" id="KW-0732">Signal</keyword>
<proteinExistence type="inferred from homology"/>
<comment type="caution">
    <text evidence="12">Lacks conserved residue(s) required for the propagation of feature annotation.</text>
</comment>
<dbReference type="SUPFAM" id="SSF51445">
    <property type="entry name" value="(Trans)glycosidases"/>
    <property type="match status" value="1"/>
</dbReference>
<keyword evidence="10 13" id="KW-0326">Glycosidase</keyword>
<dbReference type="InterPro" id="IPR018371">
    <property type="entry name" value="Chitin-binding_1_CS"/>
</dbReference>
<dbReference type="SUPFAM" id="SSF57016">
    <property type="entry name" value="Plant lectins/antimicrobial peptides"/>
    <property type="match status" value="1"/>
</dbReference>
<dbReference type="InterPro" id="IPR001002">
    <property type="entry name" value="Chitin-bd_1"/>
</dbReference>
<evidence type="ECO:0000256" key="5">
    <source>
        <dbReference type="ARBA" id="ARBA00022525"/>
    </source>
</evidence>
<feature type="signal peptide" evidence="14">
    <location>
        <begin position="1"/>
        <end position="19"/>
    </location>
</feature>
<evidence type="ECO:0000313" key="17">
    <source>
        <dbReference type="EMBL" id="KAK3386681.1"/>
    </source>
</evidence>
<dbReference type="PROSITE" id="PS50941">
    <property type="entry name" value="CHIT_BIND_I_2"/>
    <property type="match status" value="1"/>
</dbReference>
<evidence type="ECO:0000256" key="2">
    <source>
        <dbReference type="ARBA" id="ARBA00004613"/>
    </source>
</evidence>